<dbReference type="REBASE" id="486547">
    <property type="entry name" value="M.Sal9363ORF14415P"/>
</dbReference>
<dbReference type="Proteomes" id="UP000596130">
    <property type="component" value="Chromosome"/>
</dbReference>
<dbReference type="GO" id="GO:0003886">
    <property type="term" value="F:DNA (cytosine-5-)-methyltransferase activity"/>
    <property type="evidence" value="ECO:0007669"/>
    <property type="project" value="UniProtKB-EC"/>
</dbReference>
<dbReference type="NCBIfam" id="TIGR00675">
    <property type="entry name" value="dcm"/>
    <property type="match status" value="1"/>
</dbReference>
<sequence length="396" mass="43429">MTRMDELEYTSVEICAGAGGQAIGLHQAGFRHLALVEIDPHAAATLGQNIREREAWAWEREHCDVLSADVKDFEPARHLKKSGDLLQSNGLDLLAGGVPCPPFSHAGKQLGRDDERDLFPRMLELVEQLEPRAVMIENVRGIMDPKFSDYRDWILAKLQSGWYTGVDGERAYDDGLGYTVCKWGVLEASDFGVPQLRPRAVLVAIRDDVLKDVKYEWPTPTHEDPVSVAESLEESMLKRYEPYFDGPYAEQARAAYDRWLTTAQERDAELKGKGGGIAPTLVGGSKKHGGADLGPSRAKAAWKLLGVSGLGVANDADTCRAKKTEDRDLFGANGPMLTVEQAAAIQGFPPEWEFSGGKTAQYRQVGNAFPPPVAKAVGESILEVLKAARERDRAKS</sequence>
<dbReference type="PROSITE" id="PS00094">
    <property type="entry name" value="C5_MTASE_1"/>
    <property type="match status" value="1"/>
</dbReference>
<evidence type="ECO:0000256" key="6">
    <source>
        <dbReference type="RuleBase" id="RU000416"/>
    </source>
</evidence>
<gene>
    <name evidence="8" type="primary">dcm</name>
    <name evidence="8" type="ORF">I8755_14415</name>
</gene>
<keyword evidence="2 5" id="KW-0808">Transferase</keyword>
<dbReference type="GO" id="GO:0032259">
    <property type="term" value="P:methylation"/>
    <property type="evidence" value="ECO:0007669"/>
    <property type="project" value="UniProtKB-KW"/>
</dbReference>
<evidence type="ECO:0000313" key="8">
    <source>
        <dbReference type="EMBL" id="QQC89478.1"/>
    </source>
</evidence>
<comment type="catalytic activity">
    <reaction evidence="7">
        <text>a 2'-deoxycytidine in DNA + S-adenosyl-L-methionine = a 5-methyl-2'-deoxycytidine in DNA + S-adenosyl-L-homocysteine + H(+)</text>
        <dbReference type="Rhea" id="RHEA:13681"/>
        <dbReference type="Rhea" id="RHEA-COMP:11369"/>
        <dbReference type="Rhea" id="RHEA-COMP:11370"/>
        <dbReference type="ChEBI" id="CHEBI:15378"/>
        <dbReference type="ChEBI" id="CHEBI:57856"/>
        <dbReference type="ChEBI" id="CHEBI:59789"/>
        <dbReference type="ChEBI" id="CHEBI:85452"/>
        <dbReference type="ChEBI" id="CHEBI:85454"/>
        <dbReference type="EC" id="2.1.1.37"/>
    </reaction>
</comment>
<dbReference type="GO" id="GO:0009307">
    <property type="term" value="P:DNA restriction-modification system"/>
    <property type="evidence" value="ECO:0007669"/>
    <property type="project" value="UniProtKB-KW"/>
</dbReference>
<dbReference type="InterPro" id="IPR001525">
    <property type="entry name" value="C5_MeTfrase"/>
</dbReference>
<evidence type="ECO:0000313" key="9">
    <source>
        <dbReference type="Proteomes" id="UP000596130"/>
    </source>
</evidence>
<comment type="similarity">
    <text evidence="5 6">Belongs to the class I-like SAM-binding methyltransferase superfamily. C5-methyltransferase family.</text>
</comment>
<evidence type="ECO:0000256" key="3">
    <source>
        <dbReference type="ARBA" id="ARBA00022691"/>
    </source>
</evidence>
<evidence type="ECO:0000256" key="1">
    <source>
        <dbReference type="ARBA" id="ARBA00022603"/>
    </source>
</evidence>
<dbReference type="Gene3D" id="3.90.120.10">
    <property type="entry name" value="DNA Methylase, subunit A, domain 2"/>
    <property type="match status" value="1"/>
</dbReference>
<keyword evidence="1 5" id="KW-0489">Methyltransferase</keyword>
<name>A0A7T4TY96_9ACTN</name>
<dbReference type="PANTHER" id="PTHR10629">
    <property type="entry name" value="CYTOSINE-SPECIFIC METHYLTRANSFERASE"/>
    <property type="match status" value="1"/>
</dbReference>
<dbReference type="Pfam" id="PF00145">
    <property type="entry name" value="DNA_methylase"/>
    <property type="match status" value="1"/>
</dbReference>
<evidence type="ECO:0000256" key="4">
    <source>
        <dbReference type="ARBA" id="ARBA00022747"/>
    </source>
</evidence>
<keyword evidence="3 5" id="KW-0949">S-adenosyl-L-methionine</keyword>
<dbReference type="InterPro" id="IPR031303">
    <property type="entry name" value="C5_meth_CS"/>
</dbReference>
<reference evidence="8 9" key="1">
    <citation type="submission" date="2020-12" db="EMBL/GenBank/DDBJ databases">
        <title>Identification and biosynthesis of polyene macrolides produced by Streptomyces alfalfae Men-myco-93-63.</title>
        <authorList>
            <person name="Liu D."/>
            <person name="Li Y."/>
            <person name="Liu L."/>
            <person name="Han X."/>
            <person name="Shen F."/>
        </authorList>
    </citation>
    <scope>NUCLEOTIDE SEQUENCE [LARGE SCALE GENOMIC DNA]</scope>
    <source>
        <strain evidence="8 9">Men-myco-93-63</strain>
    </source>
</reference>
<keyword evidence="4" id="KW-0680">Restriction system</keyword>
<dbReference type="InterPro" id="IPR050390">
    <property type="entry name" value="C5-Methyltransferase"/>
</dbReference>
<dbReference type="GO" id="GO:0044027">
    <property type="term" value="P:negative regulation of gene expression via chromosomal CpG island methylation"/>
    <property type="evidence" value="ECO:0007669"/>
    <property type="project" value="TreeGrafter"/>
</dbReference>
<dbReference type="EMBL" id="CP065959">
    <property type="protein sequence ID" value="QQC89478.1"/>
    <property type="molecule type" value="Genomic_DNA"/>
</dbReference>
<accession>A0A7T4TY96</accession>
<dbReference type="AlphaFoldDB" id="A0A7T4TY96"/>
<evidence type="ECO:0000256" key="2">
    <source>
        <dbReference type="ARBA" id="ARBA00022679"/>
    </source>
</evidence>
<organism evidence="8 9">
    <name type="scientific">Streptomyces alfalfae</name>
    <dbReference type="NCBI Taxonomy" id="1642299"/>
    <lineage>
        <taxon>Bacteria</taxon>
        <taxon>Bacillati</taxon>
        <taxon>Actinomycetota</taxon>
        <taxon>Actinomycetes</taxon>
        <taxon>Kitasatosporales</taxon>
        <taxon>Streptomycetaceae</taxon>
        <taxon>Streptomyces</taxon>
    </lineage>
</organism>
<dbReference type="SUPFAM" id="SSF53335">
    <property type="entry name" value="S-adenosyl-L-methionine-dependent methyltransferases"/>
    <property type="match status" value="1"/>
</dbReference>
<evidence type="ECO:0000256" key="5">
    <source>
        <dbReference type="PROSITE-ProRule" id="PRU01016"/>
    </source>
</evidence>
<proteinExistence type="inferred from homology"/>
<dbReference type="RefSeq" id="WP_198502705.1">
    <property type="nucleotide sequence ID" value="NZ_CP065959.1"/>
</dbReference>
<evidence type="ECO:0000256" key="7">
    <source>
        <dbReference type="RuleBase" id="RU000417"/>
    </source>
</evidence>
<dbReference type="PROSITE" id="PS51679">
    <property type="entry name" value="SAM_MT_C5"/>
    <property type="match status" value="1"/>
</dbReference>
<dbReference type="InterPro" id="IPR018117">
    <property type="entry name" value="C5_DNA_meth_AS"/>
</dbReference>
<protein>
    <recommendedName>
        <fullName evidence="7">Cytosine-specific methyltransferase</fullName>
        <ecNumber evidence="7">2.1.1.37</ecNumber>
    </recommendedName>
</protein>
<dbReference type="PRINTS" id="PR00105">
    <property type="entry name" value="C5METTRFRASE"/>
</dbReference>
<dbReference type="InterPro" id="IPR029063">
    <property type="entry name" value="SAM-dependent_MTases_sf"/>
</dbReference>
<dbReference type="GO" id="GO:0003677">
    <property type="term" value="F:DNA binding"/>
    <property type="evidence" value="ECO:0007669"/>
    <property type="project" value="TreeGrafter"/>
</dbReference>
<dbReference type="Gene3D" id="3.40.50.150">
    <property type="entry name" value="Vaccinia Virus protein VP39"/>
    <property type="match status" value="1"/>
</dbReference>
<dbReference type="EC" id="2.1.1.37" evidence="7"/>
<dbReference type="PROSITE" id="PS00095">
    <property type="entry name" value="C5_MTASE_2"/>
    <property type="match status" value="1"/>
</dbReference>
<feature type="active site" evidence="5">
    <location>
        <position position="100"/>
    </location>
</feature>
<dbReference type="PANTHER" id="PTHR10629:SF52">
    <property type="entry name" value="DNA (CYTOSINE-5)-METHYLTRANSFERASE 1"/>
    <property type="match status" value="1"/>
</dbReference>